<proteinExistence type="predicted"/>
<accession>A0A1J6IFE6</accession>
<keyword evidence="2" id="KW-1185">Reference proteome</keyword>
<evidence type="ECO:0000313" key="1">
    <source>
        <dbReference type="EMBL" id="OIT03100.1"/>
    </source>
</evidence>
<name>A0A1J6IFE6_NICAT</name>
<dbReference type="Proteomes" id="UP000187609">
    <property type="component" value="Unassembled WGS sequence"/>
</dbReference>
<evidence type="ECO:0000313" key="2">
    <source>
        <dbReference type="Proteomes" id="UP000187609"/>
    </source>
</evidence>
<organism evidence="1 2">
    <name type="scientific">Nicotiana attenuata</name>
    <name type="common">Coyote tobacco</name>
    <dbReference type="NCBI Taxonomy" id="49451"/>
    <lineage>
        <taxon>Eukaryota</taxon>
        <taxon>Viridiplantae</taxon>
        <taxon>Streptophyta</taxon>
        <taxon>Embryophyta</taxon>
        <taxon>Tracheophyta</taxon>
        <taxon>Spermatophyta</taxon>
        <taxon>Magnoliopsida</taxon>
        <taxon>eudicotyledons</taxon>
        <taxon>Gunneridae</taxon>
        <taxon>Pentapetalae</taxon>
        <taxon>asterids</taxon>
        <taxon>lamiids</taxon>
        <taxon>Solanales</taxon>
        <taxon>Solanaceae</taxon>
        <taxon>Nicotianoideae</taxon>
        <taxon>Nicotianeae</taxon>
        <taxon>Nicotiana</taxon>
    </lineage>
</organism>
<sequence length="207" mass="23420">MLGGVKLGVESFDAMYFDECFQVPENIENRPPDKSVMEYQHGLPVKELHSDDDKLQISEFIVSAKIECELSEQKVGSHLIDAQRQNKWTTWSSPAYFGCNILKKTLASLSPNTYSNWHVKLQVHSCSFAGFIVYITFSNLQFDPGIHDIPIAFSINMNMFTINTILSIYDPTTTLDEWVYIDGKSASCSALILAMVRTQGYFGRLLL</sequence>
<reference evidence="1" key="1">
    <citation type="submission" date="2016-11" db="EMBL/GenBank/DDBJ databases">
        <title>The genome of Nicotiana attenuata.</title>
        <authorList>
            <person name="Xu S."/>
            <person name="Brockmoeller T."/>
            <person name="Gaquerel E."/>
            <person name="Navarro A."/>
            <person name="Kuhl H."/>
            <person name="Gase K."/>
            <person name="Ling Z."/>
            <person name="Zhou W."/>
            <person name="Kreitzer C."/>
            <person name="Stanke M."/>
            <person name="Tang H."/>
            <person name="Lyons E."/>
            <person name="Pandey P."/>
            <person name="Pandey S.P."/>
            <person name="Timmermann B."/>
            <person name="Baldwin I.T."/>
        </authorList>
    </citation>
    <scope>NUCLEOTIDE SEQUENCE [LARGE SCALE GENOMIC DNA]</scope>
    <source>
        <strain evidence="1">UT</strain>
    </source>
</reference>
<dbReference type="EMBL" id="MJEQ01037187">
    <property type="protein sequence ID" value="OIT03100.1"/>
    <property type="molecule type" value="Genomic_DNA"/>
</dbReference>
<gene>
    <name evidence="1" type="ORF">A4A49_13294</name>
</gene>
<dbReference type="AlphaFoldDB" id="A0A1J6IFE6"/>
<comment type="caution">
    <text evidence="1">The sequence shown here is derived from an EMBL/GenBank/DDBJ whole genome shotgun (WGS) entry which is preliminary data.</text>
</comment>
<dbReference type="Gramene" id="OIT03100">
    <property type="protein sequence ID" value="OIT03100"/>
    <property type="gene ID" value="A4A49_13294"/>
</dbReference>
<protein>
    <submittedName>
        <fullName evidence="1">Uncharacterized protein</fullName>
    </submittedName>
</protein>